<dbReference type="RefSeq" id="XP_002838043.1">
    <property type="nucleotide sequence ID" value="XM_002837997.1"/>
</dbReference>
<dbReference type="HOGENOM" id="CLU_1788223_0_0_1"/>
<dbReference type="GeneID" id="9186416"/>
<protein>
    <submittedName>
        <fullName evidence="2">(Perigord truffle) hypothetical protein</fullName>
    </submittedName>
</protein>
<name>D5GCJ1_TUBMM</name>
<evidence type="ECO:0000313" key="2">
    <source>
        <dbReference type="EMBL" id="CAZ82234.1"/>
    </source>
</evidence>
<evidence type="ECO:0000313" key="3">
    <source>
        <dbReference type="Proteomes" id="UP000006911"/>
    </source>
</evidence>
<evidence type="ECO:0000256" key="1">
    <source>
        <dbReference type="SAM" id="MobiDB-lite"/>
    </source>
</evidence>
<feature type="region of interest" description="Disordered" evidence="1">
    <location>
        <begin position="38"/>
        <end position="92"/>
    </location>
</feature>
<sequence length="145" mass="16075">MPPHFVTFLLASSTTQRKYSTGLGLRNSDRKTRAICLNSQPRNPTTPGLHLPRRAPSPSSRTGLSPPRLLKSTMASSSNRHSPICPRCLGARPTTTNRTVLASPASLRKKLLRRRADRTAVASRPIMQDKRASPGRIRNVWRMPS</sequence>
<accession>D5GCJ1</accession>
<keyword evidence="3" id="KW-1185">Reference proteome</keyword>
<proteinExistence type="predicted"/>
<gene>
    <name evidence="2" type="ORF">GSTUM_00005914001</name>
</gene>
<dbReference type="KEGG" id="tml:GSTUM_00005914001"/>
<dbReference type="AlphaFoldDB" id="D5GCJ1"/>
<dbReference type="InParanoid" id="D5GCJ1"/>
<reference evidence="2 3" key="1">
    <citation type="journal article" date="2010" name="Nature">
        <title>Perigord black truffle genome uncovers evolutionary origins and mechanisms of symbiosis.</title>
        <authorList>
            <person name="Martin F."/>
            <person name="Kohler A."/>
            <person name="Murat C."/>
            <person name="Balestrini R."/>
            <person name="Coutinho P.M."/>
            <person name="Jaillon O."/>
            <person name="Montanini B."/>
            <person name="Morin E."/>
            <person name="Noel B."/>
            <person name="Percudani R."/>
            <person name="Porcel B."/>
            <person name="Rubini A."/>
            <person name="Amicucci A."/>
            <person name="Amselem J."/>
            <person name="Anthouard V."/>
            <person name="Arcioni S."/>
            <person name="Artiguenave F."/>
            <person name="Aury J.M."/>
            <person name="Ballario P."/>
            <person name="Bolchi A."/>
            <person name="Brenna A."/>
            <person name="Brun A."/>
            <person name="Buee M."/>
            <person name="Cantarel B."/>
            <person name="Chevalier G."/>
            <person name="Couloux A."/>
            <person name="Da Silva C."/>
            <person name="Denoeud F."/>
            <person name="Duplessis S."/>
            <person name="Ghignone S."/>
            <person name="Hilselberger B."/>
            <person name="Iotti M."/>
            <person name="Marcais B."/>
            <person name="Mello A."/>
            <person name="Miranda M."/>
            <person name="Pacioni G."/>
            <person name="Quesneville H."/>
            <person name="Riccioni C."/>
            <person name="Ruotolo R."/>
            <person name="Splivallo R."/>
            <person name="Stocchi V."/>
            <person name="Tisserant E."/>
            <person name="Viscomi A.R."/>
            <person name="Zambonelli A."/>
            <person name="Zampieri E."/>
            <person name="Henrissat B."/>
            <person name="Lebrun M.H."/>
            <person name="Paolocci F."/>
            <person name="Bonfante P."/>
            <person name="Ottonello S."/>
            <person name="Wincker P."/>
        </authorList>
    </citation>
    <scope>NUCLEOTIDE SEQUENCE [LARGE SCALE GENOMIC DNA]</scope>
    <source>
        <strain evidence="2 3">Mel28</strain>
    </source>
</reference>
<dbReference type="Proteomes" id="UP000006911">
    <property type="component" value="Unassembled WGS sequence"/>
</dbReference>
<dbReference type="EMBL" id="FN430109">
    <property type="protein sequence ID" value="CAZ82234.1"/>
    <property type="molecule type" value="Genomic_DNA"/>
</dbReference>
<organism evidence="2 3">
    <name type="scientific">Tuber melanosporum (strain Mel28)</name>
    <name type="common">Perigord black truffle</name>
    <dbReference type="NCBI Taxonomy" id="656061"/>
    <lineage>
        <taxon>Eukaryota</taxon>
        <taxon>Fungi</taxon>
        <taxon>Dikarya</taxon>
        <taxon>Ascomycota</taxon>
        <taxon>Pezizomycotina</taxon>
        <taxon>Pezizomycetes</taxon>
        <taxon>Pezizales</taxon>
        <taxon>Tuberaceae</taxon>
        <taxon>Tuber</taxon>
    </lineage>
</organism>